<organism evidence="2 3">
    <name type="scientific">Culex pipiens pipiens</name>
    <name type="common">Northern house mosquito</name>
    <dbReference type="NCBI Taxonomy" id="38569"/>
    <lineage>
        <taxon>Eukaryota</taxon>
        <taxon>Metazoa</taxon>
        <taxon>Ecdysozoa</taxon>
        <taxon>Arthropoda</taxon>
        <taxon>Hexapoda</taxon>
        <taxon>Insecta</taxon>
        <taxon>Pterygota</taxon>
        <taxon>Neoptera</taxon>
        <taxon>Endopterygota</taxon>
        <taxon>Diptera</taxon>
        <taxon>Nematocera</taxon>
        <taxon>Culicoidea</taxon>
        <taxon>Culicidae</taxon>
        <taxon>Culicinae</taxon>
        <taxon>Culicini</taxon>
        <taxon>Culex</taxon>
        <taxon>Culex</taxon>
    </lineage>
</organism>
<dbReference type="EMBL" id="JBEHCU010008252">
    <property type="protein sequence ID" value="KAL1386062.1"/>
    <property type="molecule type" value="Genomic_DNA"/>
</dbReference>
<dbReference type="Proteomes" id="UP001562425">
    <property type="component" value="Unassembled WGS sequence"/>
</dbReference>
<protein>
    <submittedName>
        <fullName evidence="2">Uncharacterized protein</fullName>
    </submittedName>
</protein>
<evidence type="ECO:0000256" key="1">
    <source>
        <dbReference type="SAM" id="MobiDB-lite"/>
    </source>
</evidence>
<accession>A0ABD1D0K6</accession>
<comment type="caution">
    <text evidence="2">The sequence shown here is derived from an EMBL/GenBank/DDBJ whole genome shotgun (WGS) entry which is preliminary data.</text>
</comment>
<keyword evidence="3" id="KW-1185">Reference proteome</keyword>
<name>A0ABD1D0K6_CULPP</name>
<gene>
    <name evidence="2" type="ORF">pipiens_012887</name>
</gene>
<evidence type="ECO:0000313" key="3">
    <source>
        <dbReference type="Proteomes" id="UP001562425"/>
    </source>
</evidence>
<reference evidence="2 3" key="1">
    <citation type="submission" date="2024-05" db="EMBL/GenBank/DDBJ databases">
        <title>Culex pipiens pipiens assembly and annotation.</title>
        <authorList>
            <person name="Alout H."/>
            <person name="Durand T."/>
        </authorList>
    </citation>
    <scope>NUCLEOTIDE SEQUENCE [LARGE SCALE GENOMIC DNA]</scope>
    <source>
        <strain evidence="2">HA-2024</strain>
        <tissue evidence="2">Whole body</tissue>
    </source>
</reference>
<feature type="region of interest" description="Disordered" evidence="1">
    <location>
        <begin position="166"/>
        <end position="187"/>
    </location>
</feature>
<evidence type="ECO:0000313" key="2">
    <source>
        <dbReference type="EMBL" id="KAL1386062.1"/>
    </source>
</evidence>
<sequence>MAGSDRIECGVWDVSGKSTPPFRLHLPQRGERIRLRVIRATTGNRTSDSRVFPDTGRSYCFGDPSAKTENFNDQSVLAADRVQIDRTRGGGSLLRREHDRAPIICKDVRRKNAVTGIAKLSAGEMECRNRTWLIEPSHEKGFVRLRSLLLRKNNPADQHRYANLVHNEDTRRHKERGRLSNGVSPAG</sequence>
<dbReference type="AlphaFoldDB" id="A0ABD1D0K6"/>
<proteinExistence type="predicted"/>